<keyword evidence="2" id="KW-0843">Virulence</keyword>
<evidence type="ECO:0000313" key="5">
    <source>
        <dbReference type="Proteomes" id="UP001556631"/>
    </source>
</evidence>
<feature type="domain" description="Bacterial Ig-like" evidence="3">
    <location>
        <begin position="685"/>
        <end position="756"/>
    </location>
</feature>
<dbReference type="EMBL" id="JBFPJR010000026">
    <property type="protein sequence ID" value="MEX0428760.1"/>
    <property type="molecule type" value="Genomic_DNA"/>
</dbReference>
<reference evidence="4 5" key="1">
    <citation type="submission" date="2024-07" db="EMBL/GenBank/DDBJ databases">
        <authorList>
            <person name="Lee S."/>
            <person name="Kang M."/>
        </authorList>
    </citation>
    <scope>NUCLEOTIDE SEQUENCE [LARGE SCALE GENOMIC DNA]</scope>
    <source>
        <strain evidence="4 5">DS6</strain>
    </source>
</reference>
<sequence>MRKPTVRLSRTWKGAGLALAGAGLLGGSLTYFTSQGASAADKVQTATPIKHVVVLFSENISFDHYFGTYPYATNKDANPAAPTFTAAPGTPVPNNYKADPTLISANPNSTKPFRLGYDDAWTCSQNHAYTPEQKAEDGGKMDLFPENTNGGCTAGTGPAGAAINMGYYDGNTVTGFWNYAQNYAMSDNSWDTTFGPSTVGAMNVIAGQTYGGIAYDATSDDTNPTPAANKTASGFSAVDPDTGLGTVIGDPDPVYDDCSDNNHASSSNLVGMQGKNIGDLLNEKHLTWGWFQGGFTPTTAYDPENGAAYAKCQSTDVNLHGSTVTDYSPHHNPFAYYKSTSNPHHYPGTEGVTLGADDPTDDATHTGANHEYDLSVFEQAVADDQLPAVSYVKADAYQDGHPSNSDPIDEQHFLVREINAIEQSPEWKSTAIVISYDDSDGWYDHQAPTILNPSSTSDDAAICTAAAQTADPIAGEEDRCGPSQRLPMVVISPYAKKNYIDHNISNQASIVKFIEDNWGLGTIKDDFGDGPVEDSFDATAGSIEPMFDFQHPSGNTVVLNDDGTVKSTSTVKVPPAGGYSSRLSVTVPPHAYGRPGKATVRVSTDGDPDGGTVTATIDHKPDGAPAVVDGKAVVTLPARLAVGRHTLQLTYSGSADAKGATASRSFTVTKAVTRTAVKAGRVARGTVPVAVTVTATGVTPTGKVTVKVNGRTAGAAVLRSGHATLVVGVRGGSNRIVATYPGGANVAGSTSAAAVVRGRVPATHAKHRRHR</sequence>
<dbReference type="RefSeq" id="WP_367994730.1">
    <property type="nucleotide sequence ID" value="NZ_JBFPJR010000026.1"/>
</dbReference>
<comment type="caution">
    <text evidence="4">The sequence shown here is derived from an EMBL/GenBank/DDBJ whole genome shotgun (WGS) entry which is preliminary data.</text>
</comment>
<dbReference type="Pfam" id="PF04185">
    <property type="entry name" value="Phosphoesterase"/>
    <property type="match status" value="1"/>
</dbReference>
<protein>
    <submittedName>
        <fullName evidence="4">Alkaline phosphatase family protein</fullName>
    </submittedName>
</protein>
<dbReference type="Pfam" id="PF16640">
    <property type="entry name" value="Big_3_5"/>
    <property type="match status" value="1"/>
</dbReference>
<proteinExistence type="predicted"/>
<evidence type="ECO:0000313" key="4">
    <source>
        <dbReference type="EMBL" id="MEX0428760.1"/>
    </source>
</evidence>
<dbReference type="CDD" id="cd16013">
    <property type="entry name" value="AcpA"/>
    <property type="match status" value="1"/>
</dbReference>
<organism evidence="4 5">
    <name type="scientific">Nocardioides eburneus</name>
    <dbReference type="NCBI Taxonomy" id="3231482"/>
    <lineage>
        <taxon>Bacteria</taxon>
        <taxon>Bacillati</taxon>
        <taxon>Actinomycetota</taxon>
        <taxon>Actinomycetes</taxon>
        <taxon>Propionibacteriales</taxon>
        <taxon>Nocardioidaceae</taxon>
        <taxon>Nocardioides</taxon>
    </lineage>
</organism>
<dbReference type="InterPro" id="IPR017850">
    <property type="entry name" value="Alkaline_phosphatase_core_sf"/>
</dbReference>
<gene>
    <name evidence="4" type="ORF">AB3X52_14115</name>
</gene>
<dbReference type="PANTHER" id="PTHR31956">
    <property type="entry name" value="NON-SPECIFIC PHOSPHOLIPASE C4-RELATED"/>
    <property type="match status" value="1"/>
</dbReference>
<dbReference type="InterPro" id="IPR032109">
    <property type="entry name" value="Big_3_5"/>
</dbReference>
<keyword evidence="5" id="KW-1185">Reference proteome</keyword>
<dbReference type="InterPro" id="IPR013783">
    <property type="entry name" value="Ig-like_fold"/>
</dbReference>
<dbReference type="PANTHER" id="PTHR31956:SF1">
    <property type="entry name" value="NON-SPECIFIC PHOSPHOLIPASE C1"/>
    <property type="match status" value="1"/>
</dbReference>
<dbReference type="Proteomes" id="UP001556631">
    <property type="component" value="Unassembled WGS sequence"/>
</dbReference>
<dbReference type="InterPro" id="IPR007312">
    <property type="entry name" value="Phosphoesterase"/>
</dbReference>
<dbReference type="Gene3D" id="3.40.720.10">
    <property type="entry name" value="Alkaline Phosphatase, subunit A"/>
    <property type="match status" value="2"/>
</dbReference>
<dbReference type="Gene3D" id="2.60.40.10">
    <property type="entry name" value="Immunoglobulins"/>
    <property type="match status" value="2"/>
</dbReference>
<accession>A0ABV3T1V1</accession>
<name>A0ABV3T1V1_9ACTN</name>
<evidence type="ECO:0000256" key="2">
    <source>
        <dbReference type="ARBA" id="ARBA00023026"/>
    </source>
</evidence>
<evidence type="ECO:0000256" key="1">
    <source>
        <dbReference type="ARBA" id="ARBA00022801"/>
    </source>
</evidence>
<keyword evidence="1" id="KW-0378">Hydrolase</keyword>
<evidence type="ECO:0000259" key="3">
    <source>
        <dbReference type="Pfam" id="PF16640"/>
    </source>
</evidence>